<organism evidence="1 2">
    <name type="scientific">Paraphaeosphaeria sporulosa</name>
    <dbReference type="NCBI Taxonomy" id="1460663"/>
    <lineage>
        <taxon>Eukaryota</taxon>
        <taxon>Fungi</taxon>
        <taxon>Dikarya</taxon>
        <taxon>Ascomycota</taxon>
        <taxon>Pezizomycotina</taxon>
        <taxon>Dothideomycetes</taxon>
        <taxon>Pleosporomycetidae</taxon>
        <taxon>Pleosporales</taxon>
        <taxon>Massarineae</taxon>
        <taxon>Didymosphaeriaceae</taxon>
        <taxon>Paraphaeosphaeria</taxon>
    </lineage>
</organism>
<dbReference type="Pfam" id="PF13095">
    <property type="entry name" value="FTA2"/>
    <property type="match status" value="1"/>
</dbReference>
<dbReference type="RefSeq" id="XP_018039177.1">
    <property type="nucleotide sequence ID" value="XM_018180084.1"/>
</dbReference>
<gene>
    <name evidence="1" type="ORF">CC84DRAFT_1174232</name>
</gene>
<dbReference type="OrthoDB" id="3783140at2759"/>
<dbReference type="PROSITE" id="PS51257">
    <property type="entry name" value="PROKAR_LIPOPROTEIN"/>
    <property type="match status" value="1"/>
</dbReference>
<dbReference type="Proteomes" id="UP000077069">
    <property type="component" value="Unassembled WGS sequence"/>
</dbReference>
<sequence length="243" mass="28094">MTFNSRNSYMNPLVAAVGKEIELRHILPSSFGSSCQHHQFKFFDKDEGRFRFWDSQNEQITDVDLVGNLDPFNAECRAYGRIEEIYTKYRAKNIDIGIIAIPCYGYIEISSSHERDIVARFGPLDFQRSETNTITPLRAIVKQYSSHIPIDPKKRSIKLMLRDLKTMHNNGLYPIDIRAENYREGRLVDFGMALTEPSCVLRVLDGYMADRERGRGLGSRYIWNWAARMGISNKSGAKGEWRR</sequence>
<proteinExistence type="predicted"/>
<keyword evidence="2" id="KW-1185">Reference proteome</keyword>
<evidence type="ECO:0000313" key="2">
    <source>
        <dbReference type="Proteomes" id="UP000077069"/>
    </source>
</evidence>
<dbReference type="InParanoid" id="A0A177CPB7"/>
<dbReference type="AlphaFoldDB" id="A0A177CPB7"/>
<protein>
    <recommendedName>
        <fullName evidence="3">Protein kinase domain-containing protein</fullName>
    </recommendedName>
</protein>
<dbReference type="EMBL" id="KV441550">
    <property type="protein sequence ID" value="OAG08812.1"/>
    <property type="molecule type" value="Genomic_DNA"/>
</dbReference>
<accession>A0A177CPB7</accession>
<name>A0A177CPB7_9PLEO</name>
<evidence type="ECO:0000313" key="1">
    <source>
        <dbReference type="EMBL" id="OAG08812.1"/>
    </source>
</evidence>
<evidence type="ECO:0008006" key="3">
    <source>
        <dbReference type="Google" id="ProtNLM"/>
    </source>
</evidence>
<dbReference type="GeneID" id="28763570"/>
<reference evidence="1 2" key="1">
    <citation type="submission" date="2016-05" db="EMBL/GenBank/DDBJ databases">
        <title>Comparative analysis of secretome profiles of manganese(II)-oxidizing ascomycete fungi.</title>
        <authorList>
            <consortium name="DOE Joint Genome Institute"/>
            <person name="Zeiner C.A."/>
            <person name="Purvine S.O."/>
            <person name="Zink E.M."/>
            <person name="Wu S."/>
            <person name="Pasa-Tolic L."/>
            <person name="Chaput D.L."/>
            <person name="Haridas S."/>
            <person name="Grigoriev I.V."/>
            <person name="Santelli C.M."/>
            <person name="Hansel C.M."/>
        </authorList>
    </citation>
    <scope>NUCLEOTIDE SEQUENCE [LARGE SCALE GENOMIC DNA]</scope>
    <source>
        <strain evidence="1 2">AP3s5-JAC2a</strain>
    </source>
</reference>
<dbReference type="InterPro" id="IPR025213">
    <property type="entry name" value="Sim4_Fta2"/>
</dbReference>